<dbReference type="KEGG" id="pfla:Pflav_011550"/>
<dbReference type="AlphaFoldDB" id="A0A6F8XLR0"/>
<gene>
    <name evidence="1" type="ORF">Pflav_011550</name>
</gene>
<proteinExistence type="predicted"/>
<evidence type="ECO:0000313" key="1">
    <source>
        <dbReference type="EMBL" id="BCB74745.1"/>
    </source>
</evidence>
<reference evidence="1 2" key="1">
    <citation type="submission" date="2020-03" db="EMBL/GenBank/DDBJ databases">
        <title>Whole genome shotgun sequence of Phytohabitans flavus NBRC 107702.</title>
        <authorList>
            <person name="Komaki H."/>
            <person name="Tamura T."/>
        </authorList>
    </citation>
    <scope>NUCLEOTIDE SEQUENCE [LARGE SCALE GENOMIC DNA]</scope>
    <source>
        <strain evidence="1 2">NBRC 107702</strain>
    </source>
</reference>
<protein>
    <submittedName>
        <fullName evidence="1">Uncharacterized protein</fullName>
    </submittedName>
</protein>
<evidence type="ECO:0000313" key="2">
    <source>
        <dbReference type="Proteomes" id="UP000502508"/>
    </source>
</evidence>
<keyword evidence="2" id="KW-1185">Reference proteome</keyword>
<organism evidence="1 2">
    <name type="scientific">Phytohabitans flavus</name>
    <dbReference type="NCBI Taxonomy" id="1076124"/>
    <lineage>
        <taxon>Bacteria</taxon>
        <taxon>Bacillati</taxon>
        <taxon>Actinomycetota</taxon>
        <taxon>Actinomycetes</taxon>
        <taxon>Micromonosporales</taxon>
        <taxon>Micromonosporaceae</taxon>
    </lineage>
</organism>
<reference evidence="1 2" key="2">
    <citation type="submission" date="2020-03" db="EMBL/GenBank/DDBJ databases">
        <authorList>
            <person name="Ichikawa N."/>
            <person name="Kimura A."/>
            <person name="Kitahashi Y."/>
            <person name="Uohara A."/>
        </authorList>
    </citation>
    <scope>NUCLEOTIDE SEQUENCE [LARGE SCALE GENOMIC DNA]</scope>
    <source>
        <strain evidence="1 2">NBRC 107702</strain>
    </source>
</reference>
<name>A0A6F8XLR0_9ACTN</name>
<dbReference type="Proteomes" id="UP000502508">
    <property type="component" value="Chromosome"/>
</dbReference>
<accession>A0A6F8XLR0</accession>
<dbReference type="Gene3D" id="2.60.40.650">
    <property type="match status" value="1"/>
</dbReference>
<sequence length="152" mass="16408">MYKLALSVRRGEPGTEIRDEWLWGSATETVWEFRSDRPLPGTRALLPLLQLDYAPPTDLCGTVSAGHPHRLPVTVRQQPGLPAPRGARITVDVSFDEGLSWRAARINGTGREVVATIAAGGAPGGTVSLRVRARDTAGNAIEQTVLRAYGLR</sequence>
<dbReference type="EMBL" id="AP022870">
    <property type="protein sequence ID" value="BCB74745.1"/>
    <property type="molecule type" value="Genomic_DNA"/>
</dbReference>